<feature type="non-terminal residue" evidence="1">
    <location>
        <position position="139"/>
    </location>
</feature>
<reference evidence="1 2" key="1">
    <citation type="journal article" date="2023" name="Commun. Biol.">
        <title>Genome analysis of Parmales, the sister group of diatoms, reveals the evolutionary specialization of diatoms from phago-mixotrophs to photoautotrophs.</title>
        <authorList>
            <person name="Ban H."/>
            <person name="Sato S."/>
            <person name="Yoshikawa S."/>
            <person name="Yamada K."/>
            <person name="Nakamura Y."/>
            <person name="Ichinomiya M."/>
            <person name="Sato N."/>
            <person name="Blanc-Mathieu R."/>
            <person name="Endo H."/>
            <person name="Kuwata A."/>
            <person name="Ogata H."/>
        </authorList>
    </citation>
    <scope>NUCLEOTIDE SEQUENCE [LARGE SCALE GENOMIC DNA]</scope>
</reference>
<organism evidence="1 2">
    <name type="scientific">Tetraparma gracilis</name>
    <dbReference type="NCBI Taxonomy" id="2962635"/>
    <lineage>
        <taxon>Eukaryota</taxon>
        <taxon>Sar</taxon>
        <taxon>Stramenopiles</taxon>
        <taxon>Ochrophyta</taxon>
        <taxon>Bolidophyceae</taxon>
        <taxon>Parmales</taxon>
        <taxon>Triparmaceae</taxon>
        <taxon>Tetraparma</taxon>
    </lineage>
</organism>
<protein>
    <submittedName>
        <fullName evidence="1">Uncharacterized protein</fullName>
    </submittedName>
</protein>
<evidence type="ECO:0000313" key="1">
    <source>
        <dbReference type="EMBL" id="GMI40216.1"/>
    </source>
</evidence>
<sequence length="139" mass="14723">MSTFAQYCSSLPVSLVQACDSLTSSLATSSDPSSLISSLFAKALSTPPPSEPEVDLVLYYLRGLARFHPTSEDPKAALNDLKMYAPLPLQCLQVIMDKLEDYKGVQKGVKGGKGISLGRLQKVDWRLGVMTGEGGGGAG</sequence>
<accession>A0ABQ6N5S5</accession>
<proteinExistence type="predicted"/>
<name>A0ABQ6N5S5_9STRA</name>
<keyword evidence="2" id="KW-1185">Reference proteome</keyword>
<dbReference type="Proteomes" id="UP001165060">
    <property type="component" value="Unassembled WGS sequence"/>
</dbReference>
<comment type="caution">
    <text evidence="1">The sequence shown here is derived from an EMBL/GenBank/DDBJ whole genome shotgun (WGS) entry which is preliminary data.</text>
</comment>
<gene>
    <name evidence="1" type="ORF">TeGR_g8102</name>
</gene>
<dbReference type="EMBL" id="BRYB01000917">
    <property type="protein sequence ID" value="GMI40216.1"/>
    <property type="molecule type" value="Genomic_DNA"/>
</dbReference>
<evidence type="ECO:0000313" key="2">
    <source>
        <dbReference type="Proteomes" id="UP001165060"/>
    </source>
</evidence>